<dbReference type="EMBL" id="MU795663">
    <property type="protein sequence ID" value="KAJ3805179.1"/>
    <property type="molecule type" value="Genomic_DNA"/>
</dbReference>
<evidence type="ECO:0000313" key="2">
    <source>
        <dbReference type="Proteomes" id="UP001163835"/>
    </source>
</evidence>
<sequence>MMNSYGRIANLQLLLTNYPELREEIGEALTMLTDIDREDHRGIFAGTDLSAWSSTEFTETPTHIDRSTLNRIVQQLCRMYSVQYSHWDGKVARQAHILGGAALGRVIYSTGYRQNSIIFRDEGKILAGTIDRLIKHSHPHPVSQDVIVTTFVEAIVMEPISKEDDLYWSLNCGWLCFQTPTTRRISTVPLSNVISHFVRTDLTLLVKGNSVTHVYPVPKVFRDNDSGMPTPLYCCNLLRQKVRVVSAERTERLRLLEEQALLKYEEVVQLRGAVQRMRSRCELEANTECLKCDFHDATVSVHRLRTEILALLGCATADDQFEKAITTNEAKYFWSFVDEVKLTVERLNNVTSLSSLPASDLTMLLIEQSLKLNELAGNLHPGVVEERLRKQCNQLCNLARTLNTTVSKGSKRWNKYIDRAKLIQNNYRIPKVIAKKTAAPKSPMREIIDHTTKVQMKVPARTVASTAACKITIPCLIGLTRAIALDKSIRRNAWNHETDSDGMGLTMEHY</sequence>
<comment type="caution">
    <text evidence="1">The sequence shown here is derived from an EMBL/GenBank/DDBJ whole genome shotgun (WGS) entry which is preliminary data.</text>
</comment>
<evidence type="ECO:0000313" key="1">
    <source>
        <dbReference type="EMBL" id="KAJ3805179.1"/>
    </source>
</evidence>
<organism evidence="1 2">
    <name type="scientific">Lentinula aff. lateritia</name>
    <dbReference type="NCBI Taxonomy" id="2804960"/>
    <lineage>
        <taxon>Eukaryota</taxon>
        <taxon>Fungi</taxon>
        <taxon>Dikarya</taxon>
        <taxon>Basidiomycota</taxon>
        <taxon>Agaricomycotina</taxon>
        <taxon>Agaricomycetes</taxon>
        <taxon>Agaricomycetidae</taxon>
        <taxon>Agaricales</taxon>
        <taxon>Marasmiineae</taxon>
        <taxon>Omphalotaceae</taxon>
        <taxon>Lentinula</taxon>
    </lineage>
</organism>
<protein>
    <submittedName>
        <fullName evidence="1">Uncharacterized protein</fullName>
    </submittedName>
</protein>
<proteinExistence type="predicted"/>
<accession>A0ACC1TK84</accession>
<reference evidence="1" key="1">
    <citation type="submission" date="2022-09" db="EMBL/GenBank/DDBJ databases">
        <title>A Global Phylogenomic Analysis of the Shiitake Genus Lentinula.</title>
        <authorList>
            <consortium name="DOE Joint Genome Institute"/>
            <person name="Sierra-Patev S."/>
            <person name="Min B."/>
            <person name="Naranjo-Ortiz M."/>
            <person name="Looney B."/>
            <person name="Konkel Z."/>
            <person name="Slot J.C."/>
            <person name="Sakamoto Y."/>
            <person name="Steenwyk J.L."/>
            <person name="Rokas A."/>
            <person name="Carro J."/>
            <person name="Camarero S."/>
            <person name="Ferreira P."/>
            <person name="Molpeceres G."/>
            <person name="Ruiz-Duenas F.J."/>
            <person name="Serrano A."/>
            <person name="Henrissat B."/>
            <person name="Drula E."/>
            <person name="Hughes K.W."/>
            <person name="Mata J.L."/>
            <person name="Ishikawa N.K."/>
            <person name="Vargas-Isla R."/>
            <person name="Ushijima S."/>
            <person name="Smith C.A."/>
            <person name="Ahrendt S."/>
            <person name="Andreopoulos W."/>
            <person name="He G."/>
            <person name="Labutti K."/>
            <person name="Lipzen A."/>
            <person name="Ng V."/>
            <person name="Riley R."/>
            <person name="Sandor L."/>
            <person name="Barry K."/>
            <person name="Martinez A.T."/>
            <person name="Xiao Y."/>
            <person name="Gibbons J.G."/>
            <person name="Terashima K."/>
            <person name="Grigoriev I.V."/>
            <person name="Hibbett D.S."/>
        </authorList>
    </citation>
    <scope>NUCLEOTIDE SEQUENCE</scope>
    <source>
        <strain evidence="1">TMI1499</strain>
    </source>
</reference>
<keyword evidence="2" id="KW-1185">Reference proteome</keyword>
<gene>
    <name evidence="1" type="ORF">F5876DRAFT_70023</name>
</gene>
<dbReference type="Proteomes" id="UP001163835">
    <property type="component" value="Unassembled WGS sequence"/>
</dbReference>
<name>A0ACC1TK84_9AGAR</name>